<dbReference type="InterPro" id="IPR006108">
    <property type="entry name" value="3HC_DH_C"/>
</dbReference>
<protein>
    <submittedName>
        <fullName evidence="4">3-hydroxybutyryl-CoA dehydrogenase</fullName>
        <ecNumber evidence="4">1.1.1.157</ecNumber>
    </submittedName>
</protein>
<dbReference type="EC" id="1.1.1.157" evidence="4"/>
<dbReference type="PATRIC" id="fig|1424334.3.peg.3696"/>
<name>V8QQF7_9BURK</name>
<dbReference type="HOGENOM" id="CLU_009834_0_1_4"/>
<dbReference type="InterPro" id="IPR036291">
    <property type="entry name" value="NAD(P)-bd_dom_sf"/>
</dbReference>
<reference evidence="4 5" key="1">
    <citation type="journal article" date="2014" name="Genome Announc.">
        <title>Draft Genome Sequence of Advenella kashmirensis Strain W13003, a Polycyclic Aromatic Hydrocarbon-Degrading Bacterium.</title>
        <authorList>
            <person name="Wang X."/>
            <person name="Jin D."/>
            <person name="Zhou L."/>
            <person name="Wu L."/>
            <person name="An W."/>
            <person name="Zhao L."/>
        </authorList>
    </citation>
    <scope>NUCLEOTIDE SEQUENCE [LARGE SCALE GENOMIC DNA]</scope>
    <source>
        <strain evidence="4 5">W13003</strain>
    </source>
</reference>
<dbReference type="eggNOG" id="COG1250">
    <property type="taxonomic scope" value="Bacteria"/>
</dbReference>
<dbReference type="STRING" id="1424334.W822_18410"/>
<dbReference type="InterPro" id="IPR013328">
    <property type="entry name" value="6PGD_dom2"/>
</dbReference>
<evidence type="ECO:0000313" key="5">
    <source>
        <dbReference type="Proteomes" id="UP000018733"/>
    </source>
</evidence>
<dbReference type="InterPro" id="IPR006176">
    <property type="entry name" value="3-OHacyl-CoA_DH_NAD-bd"/>
</dbReference>
<feature type="domain" description="3-hydroxyacyl-CoA dehydrogenase NAD binding" evidence="3">
    <location>
        <begin position="8"/>
        <end position="183"/>
    </location>
</feature>
<evidence type="ECO:0000313" key="4">
    <source>
        <dbReference type="EMBL" id="ETF01234.1"/>
    </source>
</evidence>
<dbReference type="PANTHER" id="PTHR48075">
    <property type="entry name" value="3-HYDROXYACYL-COA DEHYDROGENASE FAMILY PROTEIN"/>
    <property type="match status" value="1"/>
</dbReference>
<dbReference type="OrthoDB" id="9803287at2"/>
<accession>V8QQF7</accession>
<evidence type="ECO:0000259" key="2">
    <source>
        <dbReference type="Pfam" id="PF00725"/>
    </source>
</evidence>
<gene>
    <name evidence="4" type="ORF">W822_18410</name>
</gene>
<dbReference type="Gene3D" id="3.40.50.720">
    <property type="entry name" value="NAD(P)-binding Rossmann-like Domain"/>
    <property type="match status" value="1"/>
</dbReference>
<dbReference type="Proteomes" id="UP000018733">
    <property type="component" value="Unassembled WGS sequence"/>
</dbReference>
<dbReference type="RefSeq" id="WP_024006614.1">
    <property type="nucleotide sequence ID" value="NZ_KI650981.1"/>
</dbReference>
<keyword evidence="5" id="KW-1185">Reference proteome</keyword>
<comment type="caution">
    <text evidence="4">The sequence shown here is derived from an EMBL/GenBank/DDBJ whole genome shotgun (WGS) entry which is preliminary data.</text>
</comment>
<dbReference type="GO" id="GO:0070403">
    <property type="term" value="F:NAD+ binding"/>
    <property type="evidence" value="ECO:0007669"/>
    <property type="project" value="InterPro"/>
</dbReference>
<proteinExistence type="predicted"/>
<dbReference type="SUPFAM" id="SSF51735">
    <property type="entry name" value="NAD(P)-binding Rossmann-fold domains"/>
    <property type="match status" value="1"/>
</dbReference>
<dbReference type="Pfam" id="PF02737">
    <property type="entry name" value="3HCDH_N"/>
    <property type="match status" value="1"/>
</dbReference>
<dbReference type="Gene3D" id="1.10.1040.10">
    <property type="entry name" value="N-(1-d-carboxylethyl)-l-norvaline Dehydrogenase, domain 2"/>
    <property type="match status" value="1"/>
</dbReference>
<evidence type="ECO:0000256" key="1">
    <source>
        <dbReference type="ARBA" id="ARBA00023002"/>
    </source>
</evidence>
<dbReference type="Pfam" id="PF00725">
    <property type="entry name" value="3HCDH"/>
    <property type="match status" value="1"/>
</dbReference>
<dbReference type="EMBL" id="AYXT01000012">
    <property type="protein sequence ID" value="ETF01234.1"/>
    <property type="molecule type" value="Genomic_DNA"/>
</dbReference>
<evidence type="ECO:0000259" key="3">
    <source>
        <dbReference type="Pfam" id="PF02737"/>
    </source>
</evidence>
<dbReference type="InterPro" id="IPR008927">
    <property type="entry name" value="6-PGluconate_DH-like_C_sf"/>
</dbReference>
<feature type="domain" description="3-hydroxyacyl-CoA dehydrogenase C-terminal" evidence="2">
    <location>
        <begin position="188"/>
        <end position="289"/>
    </location>
</feature>
<keyword evidence="1 4" id="KW-0560">Oxidoreductase</keyword>
<dbReference type="GO" id="GO:0008691">
    <property type="term" value="F:3-hydroxybutyryl-CoA dehydrogenase activity"/>
    <property type="evidence" value="ECO:0007669"/>
    <property type="project" value="UniProtKB-EC"/>
</dbReference>
<organism evidence="4 5">
    <name type="scientific">Advenella kashmirensis W13003</name>
    <dbReference type="NCBI Taxonomy" id="1424334"/>
    <lineage>
        <taxon>Bacteria</taxon>
        <taxon>Pseudomonadati</taxon>
        <taxon>Pseudomonadota</taxon>
        <taxon>Betaproteobacteria</taxon>
        <taxon>Burkholderiales</taxon>
        <taxon>Alcaligenaceae</taxon>
    </lineage>
</organism>
<dbReference type="GO" id="GO:0006631">
    <property type="term" value="P:fatty acid metabolic process"/>
    <property type="evidence" value="ECO:0007669"/>
    <property type="project" value="InterPro"/>
</dbReference>
<dbReference type="PANTHER" id="PTHR48075:SF5">
    <property type="entry name" value="3-HYDROXYBUTYRYL-COA DEHYDROGENASE"/>
    <property type="match status" value="1"/>
</dbReference>
<sequence>MDNSNIKTIAIVGAGTIGSSWAALFLAHGYHVVVSDPAADVQANTQTLIDSAWETLRELGKVRDESCRHNLRFEADLDKALAGVDFVQENAPEREDFKIALFAKMDAILPEQVIIASSSSGLLVSRMQSQCRFPQRCVLGHPFNPPHVIPLVEVVGGEHTSEATIERTLNFYRAVGKHPIRLNREIAGHIANRLQAAVWREVMHLVNENVASVQDIDAAMSKGPGLRWAILGPQMVFDLAGGQAGLAHLIDHLQPAIESWMDDLGNPRMTPQLRQRMIEGTQQAKEGQSFEALLRKRDRHLIDILKSLDDTQEGAAD</sequence>
<dbReference type="SUPFAM" id="SSF48179">
    <property type="entry name" value="6-phosphogluconate dehydrogenase C-terminal domain-like"/>
    <property type="match status" value="1"/>
</dbReference>
<dbReference type="AlphaFoldDB" id="V8QQF7"/>